<evidence type="ECO:0000256" key="1">
    <source>
        <dbReference type="ARBA" id="ARBA00004141"/>
    </source>
</evidence>
<evidence type="ECO:0000256" key="5">
    <source>
        <dbReference type="SAM" id="Phobius"/>
    </source>
</evidence>
<comment type="caution">
    <text evidence="7">The sequence shown here is derived from an EMBL/GenBank/DDBJ whole genome shotgun (WGS) entry which is preliminary data.</text>
</comment>
<sequence length="342" mass="35659">MNAAAPSPLRAAFTFGPHAGAHRVAARAGISVFVPLLILVLIGRSEWAPYAAFGAFTSLYGRRSGYAERTGMQAMAGLFLTASVVLGTAIALLPESAWWAVPGAALVAVAGQVVSTAYQWHPPGSIFLVFGITVSASIPGRAELVPIAAVVALVSAGFSMVVGRIGALREPARRPRAVVPDADVPAALHDPLQRVKLLRLLVGILVAGTISTSLGGSHPSWAMVAVVATLSGPRRDTQIVRGVHRVVGTLAGVLVAWPLLETHPSPIAIVVLIMVLQMAAELLVGRNYAIALLAITPLALLMGELAAPRPIDSLLTDRAAETALGALIALAMLVPWRQLRHH</sequence>
<name>A0A839NAI2_9MICO</name>
<dbReference type="Pfam" id="PF13515">
    <property type="entry name" value="FUSC_2"/>
    <property type="match status" value="1"/>
</dbReference>
<feature type="transmembrane region" description="Helical" evidence="5">
    <location>
        <begin position="319"/>
        <end position="336"/>
    </location>
</feature>
<feature type="domain" description="Integral membrane bound transporter" evidence="6">
    <location>
        <begin position="207"/>
        <end position="331"/>
    </location>
</feature>
<keyword evidence="8" id="KW-1185">Reference proteome</keyword>
<keyword evidence="4 5" id="KW-0472">Membrane</keyword>
<dbReference type="InterPro" id="IPR049453">
    <property type="entry name" value="Memb_transporter_dom"/>
</dbReference>
<feature type="transmembrane region" description="Helical" evidence="5">
    <location>
        <begin position="148"/>
        <end position="167"/>
    </location>
</feature>
<gene>
    <name evidence="7" type="ORF">FHU39_002209</name>
</gene>
<comment type="subcellular location">
    <subcellularLocation>
        <location evidence="1">Membrane</location>
        <topology evidence="1">Multi-pass membrane protein</topology>
    </subcellularLocation>
</comment>
<keyword evidence="2 5" id="KW-0812">Transmembrane</keyword>
<feature type="transmembrane region" description="Helical" evidence="5">
    <location>
        <begin position="289"/>
        <end position="307"/>
    </location>
</feature>
<feature type="transmembrane region" description="Helical" evidence="5">
    <location>
        <begin position="72"/>
        <end position="93"/>
    </location>
</feature>
<dbReference type="RefSeq" id="WP_183320369.1">
    <property type="nucleotide sequence ID" value="NZ_JACHVQ010000001.1"/>
</dbReference>
<feature type="transmembrane region" description="Helical" evidence="5">
    <location>
        <begin position="99"/>
        <end position="118"/>
    </location>
</feature>
<dbReference type="EMBL" id="JACHVQ010000001">
    <property type="protein sequence ID" value="MBB2892225.1"/>
    <property type="molecule type" value="Genomic_DNA"/>
</dbReference>
<protein>
    <recommendedName>
        <fullName evidence="6">Integral membrane bound transporter domain-containing protein</fullName>
    </recommendedName>
</protein>
<evidence type="ECO:0000256" key="3">
    <source>
        <dbReference type="ARBA" id="ARBA00022989"/>
    </source>
</evidence>
<dbReference type="GO" id="GO:0016020">
    <property type="term" value="C:membrane"/>
    <property type="evidence" value="ECO:0007669"/>
    <property type="project" value="UniProtKB-SubCell"/>
</dbReference>
<keyword evidence="3 5" id="KW-1133">Transmembrane helix</keyword>
<evidence type="ECO:0000313" key="7">
    <source>
        <dbReference type="EMBL" id="MBB2892225.1"/>
    </source>
</evidence>
<evidence type="ECO:0000256" key="2">
    <source>
        <dbReference type="ARBA" id="ARBA00022692"/>
    </source>
</evidence>
<evidence type="ECO:0000259" key="6">
    <source>
        <dbReference type="Pfam" id="PF13515"/>
    </source>
</evidence>
<proteinExistence type="predicted"/>
<evidence type="ECO:0000313" key="8">
    <source>
        <dbReference type="Proteomes" id="UP000559182"/>
    </source>
</evidence>
<evidence type="ECO:0000256" key="4">
    <source>
        <dbReference type="ARBA" id="ARBA00023136"/>
    </source>
</evidence>
<accession>A0A839NAI2</accession>
<organism evidence="7 8">
    <name type="scientific">Flexivirga oryzae</name>
    <dbReference type="NCBI Taxonomy" id="1794944"/>
    <lineage>
        <taxon>Bacteria</taxon>
        <taxon>Bacillati</taxon>
        <taxon>Actinomycetota</taxon>
        <taxon>Actinomycetes</taxon>
        <taxon>Micrococcales</taxon>
        <taxon>Dermacoccaceae</taxon>
        <taxon>Flexivirga</taxon>
    </lineage>
</organism>
<dbReference type="AlphaFoldDB" id="A0A839NAI2"/>
<dbReference type="Proteomes" id="UP000559182">
    <property type="component" value="Unassembled WGS sequence"/>
</dbReference>
<feature type="transmembrane region" description="Helical" evidence="5">
    <location>
        <begin position="24"/>
        <end position="42"/>
    </location>
</feature>
<reference evidence="7 8" key="1">
    <citation type="submission" date="2020-08" db="EMBL/GenBank/DDBJ databases">
        <title>Sequencing the genomes of 1000 actinobacteria strains.</title>
        <authorList>
            <person name="Klenk H.-P."/>
        </authorList>
    </citation>
    <scope>NUCLEOTIDE SEQUENCE [LARGE SCALE GENOMIC DNA]</scope>
    <source>
        <strain evidence="7 8">DSM 105369</strain>
    </source>
</reference>